<dbReference type="Proteomes" id="UP000006512">
    <property type="component" value="Unassembled WGS sequence"/>
</dbReference>
<name>F4QIR5_9CAUL</name>
<feature type="chain" id="PRO_5003314147" evidence="2">
    <location>
        <begin position="22"/>
        <end position="267"/>
    </location>
</feature>
<evidence type="ECO:0000256" key="2">
    <source>
        <dbReference type="SAM" id="SignalP"/>
    </source>
</evidence>
<proteinExistence type="predicted"/>
<organism evidence="3 4">
    <name type="scientific">Asticcacaulis biprosthecium C19</name>
    <dbReference type="NCBI Taxonomy" id="715226"/>
    <lineage>
        <taxon>Bacteria</taxon>
        <taxon>Pseudomonadati</taxon>
        <taxon>Pseudomonadota</taxon>
        <taxon>Alphaproteobacteria</taxon>
        <taxon>Caulobacterales</taxon>
        <taxon>Caulobacteraceae</taxon>
        <taxon>Asticcacaulis</taxon>
    </lineage>
</organism>
<dbReference type="STRING" id="715226.ABI_02560"/>
<dbReference type="HOGENOM" id="CLU_1052307_0_0_5"/>
<keyword evidence="4" id="KW-1185">Reference proteome</keyword>
<sequence>MRSVLALLLTAALAMASPVLAEGSGHPYTGEGDAEATPKPKPKPRKAKPKPAVPAPKLPDAPIPYTQLGGGTPLSPDMAKALTPTAAAHVEAPPVHAAHPDPAPVHTTHAPVHIAEVPPPPPPPPPAQEVVVINPPPPAEINLKCETTTSRGKKTVSTGIFYIAIVPSPVFPDEEASFQFRFVDPAHTSLVRDTVCQDISCQARVSPSTYSLVNMTTKGGDALRITLDRTRGSFYAEAIDDKRVGFTSHLGEQGWCAPEPKATKALF</sequence>
<evidence type="ECO:0000256" key="1">
    <source>
        <dbReference type="SAM" id="MobiDB-lite"/>
    </source>
</evidence>
<dbReference type="AlphaFoldDB" id="F4QIR5"/>
<gene>
    <name evidence="3" type="ORF">ABI_02560</name>
</gene>
<feature type="signal peptide" evidence="2">
    <location>
        <begin position="1"/>
        <end position="21"/>
    </location>
</feature>
<evidence type="ECO:0000313" key="4">
    <source>
        <dbReference type="Proteomes" id="UP000006512"/>
    </source>
</evidence>
<dbReference type="EMBL" id="GL883077">
    <property type="protein sequence ID" value="EGF91824.1"/>
    <property type="molecule type" value="Genomic_DNA"/>
</dbReference>
<feature type="region of interest" description="Disordered" evidence="1">
    <location>
        <begin position="22"/>
        <end position="74"/>
    </location>
</feature>
<reference evidence="4" key="1">
    <citation type="submission" date="2011-03" db="EMBL/GenBank/DDBJ databases">
        <title>Draft genome sequence of Brevundimonas diminuta.</title>
        <authorList>
            <person name="Brown P.J.B."/>
            <person name="Buechlein A."/>
            <person name="Hemmerich C."/>
            <person name="Brun Y.V."/>
        </authorList>
    </citation>
    <scope>NUCLEOTIDE SEQUENCE [LARGE SCALE GENOMIC DNA]</scope>
    <source>
        <strain evidence="4">C19</strain>
    </source>
</reference>
<dbReference type="OrthoDB" id="7172549at2"/>
<dbReference type="RefSeq" id="WP_006270990.1">
    <property type="nucleotide sequence ID" value="NZ_GL883077.1"/>
</dbReference>
<keyword evidence="2" id="KW-0732">Signal</keyword>
<feature type="compositionally biased region" description="Basic residues" evidence="1">
    <location>
        <begin position="40"/>
        <end position="49"/>
    </location>
</feature>
<protein>
    <submittedName>
        <fullName evidence="3">Extensin</fullName>
    </submittedName>
</protein>
<evidence type="ECO:0000313" key="3">
    <source>
        <dbReference type="EMBL" id="EGF91824.1"/>
    </source>
</evidence>
<accession>F4QIR5</accession>
<feature type="compositionally biased region" description="Pro residues" evidence="1">
    <location>
        <begin position="51"/>
        <end position="62"/>
    </location>
</feature>